<gene>
    <name evidence="1" type="ORF">LTR09_005611</name>
</gene>
<organism evidence="1 2">
    <name type="scientific">Extremus antarcticus</name>
    <dbReference type="NCBI Taxonomy" id="702011"/>
    <lineage>
        <taxon>Eukaryota</taxon>
        <taxon>Fungi</taxon>
        <taxon>Dikarya</taxon>
        <taxon>Ascomycota</taxon>
        <taxon>Pezizomycotina</taxon>
        <taxon>Dothideomycetes</taxon>
        <taxon>Dothideomycetidae</taxon>
        <taxon>Mycosphaerellales</taxon>
        <taxon>Extremaceae</taxon>
        <taxon>Extremus</taxon>
    </lineage>
</organism>
<proteinExistence type="predicted"/>
<dbReference type="Proteomes" id="UP001271007">
    <property type="component" value="Unassembled WGS sequence"/>
</dbReference>
<dbReference type="AlphaFoldDB" id="A0AAJ0DG57"/>
<dbReference type="InterPro" id="IPR019193">
    <property type="entry name" value="UBQ-conj_enz_E2-bd_prot"/>
</dbReference>
<evidence type="ECO:0000313" key="1">
    <source>
        <dbReference type="EMBL" id="KAK3053442.1"/>
    </source>
</evidence>
<protein>
    <recommendedName>
        <fullName evidence="3">Ubiquitin-conjugating enzyme E2C-binding protein</fullName>
    </recommendedName>
</protein>
<dbReference type="GO" id="GO:0030332">
    <property type="term" value="F:cyclin binding"/>
    <property type="evidence" value="ECO:0007669"/>
    <property type="project" value="TreeGrafter"/>
</dbReference>
<dbReference type="EMBL" id="JAWDJX010000016">
    <property type="protein sequence ID" value="KAK3053442.1"/>
    <property type="molecule type" value="Genomic_DNA"/>
</dbReference>
<dbReference type="PANTHER" id="PTHR31531:SF2">
    <property type="entry name" value="E3 UBIQUITIN-PROTEIN LIGASE E3D"/>
    <property type="match status" value="1"/>
</dbReference>
<name>A0AAJ0DG57_9PEZI</name>
<evidence type="ECO:0000313" key="2">
    <source>
        <dbReference type="Proteomes" id="UP001271007"/>
    </source>
</evidence>
<keyword evidence="2" id="KW-1185">Reference proteome</keyword>
<dbReference type="GO" id="GO:0043161">
    <property type="term" value="P:proteasome-mediated ubiquitin-dependent protein catabolic process"/>
    <property type="evidence" value="ECO:0007669"/>
    <property type="project" value="TreeGrafter"/>
</dbReference>
<sequence length="391" mass="43342">MIHLYVEHLINIRTLSLQASLPTFSGKDTEATLSADGSLLSLTHEGETASIRLPINFSPNQQSTAIFTIPAVPSKELSFRIQLEAKKDQPNGNGILHGGQINDDNIIPWTADALTAETEIRCKACDTSLVRGSQIRAWKDLPSEGWAEMMEFWHCHKPDEPHDHDNSNLTSKGYSAGSQLALKRGVAMVDPLDFLLMPEDCANIEARPSIIDSNDQESPLQCTECHYTLGHMEATTGGFRLRKLNLSVSPNNSGGFSSYDKQKWLACLLLCAMDTRGVRKFSVRHQDMAFKLWLFTPDLTVSSSASKSPEPMRATKVLWQDIDASDDTGPELLTAASLTEDELRLTKDEAQILRRLLEDSAGMLPPGARTFQDKWNVGLLERFTANDMDVP</sequence>
<comment type="caution">
    <text evidence="1">The sequence shown here is derived from an EMBL/GenBank/DDBJ whole genome shotgun (WGS) entry which is preliminary data.</text>
</comment>
<dbReference type="GO" id="GO:0006513">
    <property type="term" value="P:protein monoubiquitination"/>
    <property type="evidence" value="ECO:0007669"/>
    <property type="project" value="TreeGrafter"/>
</dbReference>
<dbReference type="PANTHER" id="PTHR31531">
    <property type="entry name" value="E3 UBIQUITIN-PROTEIN LIGASE E3D FAMILY MEMBER"/>
    <property type="match status" value="1"/>
</dbReference>
<dbReference type="GO" id="GO:0005634">
    <property type="term" value="C:nucleus"/>
    <property type="evidence" value="ECO:0007669"/>
    <property type="project" value="TreeGrafter"/>
</dbReference>
<dbReference type="GO" id="GO:0031624">
    <property type="term" value="F:ubiquitin conjugating enzyme binding"/>
    <property type="evidence" value="ECO:0007669"/>
    <property type="project" value="TreeGrafter"/>
</dbReference>
<dbReference type="GO" id="GO:0000209">
    <property type="term" value="P:protein polyubiquitination"/>
    <property type="evidence" value="ECO:0007669"/>
    <property type="project" value="TreeGrafter"/>
</dbReference>
<evidence type="ECO:0008006" key="3">
    <source>
        <dbReference type="Google" id="ProtNLM"/>
    </source>
</evidence>
<dbReference type="Pfam" id="PF09814">
    <property type="entry name" value="HECT_2"/>
    <property type="match status" value="1"/>
</dbReference>
<reference evidence="1" key="1">
    <citation type="submission" date="2023-04" db="EMBL/GenBank/DDBJ databases">
        <title>Black Yeasts Isolated from many extreme environments.</title>
        <authorList>
            <person name="Coleine C."/>
            <person name="Stajich J.E."/>
            <person name="Selbmann L."/>
        </authorList>
    </citation>
    <scope>NUCLEOTIDE SEQUENCE</scope>
    <source>
        <strain evidence="1">CCFEE 5312</strain>
    </source>
</reference>
<dbReference type="GO" id="GO:0051865">
    <property type="term" value="P:protein autoubiquitination"/>
    <property type="evidence" value="ECO:0007669"/>
    <property type="project" value="TreeGrafter"/>
</dbReference>
<dbReference type="GO" id="GO:0005829">
    <property type="term" value="C:cytosol"/>
    <property type="evidence" value="ECO:0007669"/>
    <property type="project" value="TreeGrafter"/>
</dbReference>
<dbReference type="GO" id="GO:0000151">
    <property type="term" value="C:ubiquitin ligase complex"/>
    <property type="evidence" value="ECO:0007669"/>
    <property type="project" value="TreeGrafter"/>
</dbReference>
<accession>A0AAJ0DG57</accession>
<dbReference type="GO" id="GO:0061630">
    <property type="term" value="F:ubiquitin protein ligase activity"/>
    <property type="evidence" value="ECO:0007669"/>
    <property type="project" value="TreeGrafter"/>
</dbReference>